<keyword evidence="4" id="KW-1185">Reference proteome</keyword>
<dbReference type="Proteomes" id="UP000830135">
    <property type="component" value="Segment"/>
</dbReference>
<dbReference type="GeneID" id="80539563"/>
<evidence type="ECO:0000313" key="4">
    <source>
        <dbReference type="Proteomes" id="UP000830135"/>
    </source>
</evidence>
<feature type="compositionally biased region" description="Basic and acidic residues" evidence="2">
    <location>
        <begin position="152"/>
        <end position="171"/>
    </location>
</feature>
<feature type="region of interest" description="Disordered" evidence="2">
    <location>
        <begin position="122"/>
        <end position="247"/>
    </location>
</feature>
<feature type="compositionally biased region" description="Polar residues" evidence="2">
    <location>
        <begin position="204"/>
        <end position="214"/>
    </location>
</feature>
<proteinExistence type="predicted"/>
<evidence type="ECO:0000256" key="2">
    <source>
        <dbReference type="SAM" id="MobiDB-lite"/>
    </source>
</evidence>
<sequence>MASDKQSIEAMANRILADRDLQILGGLLDGIDDEKYDPTEVPRPPGCGDLSDISTFRDMFGYVSSADLLNSLCASSYKKDLEESIKKAGSTLSALMQKAPKDGNVNSFMRGYSKICSDTGTEHSVHLGAEPGQPEEPKPIAPTPGPKKQEKKGKEETETPKPRPKKEEGPAEKPAAAVKPKTDPKAGISLSGDPNVVASIHGGTDQQGASSLTTIEEEAPKGKPVAPPRPPPQGDQQPDTRGLPARPNFYQKMLEGGPDVGTRYLDAVVMGELKMDGRAIEDLLDDMEKVADDPDEGSIRVLMEGSIRKEVELPAAADYPASARHLFNRWARSGTVGATNYIVRRIFSEYCDVVEQIVEESNTRQDRRAAESLDGETLGGVMSAMMTKIDESLSLVRNENAELKRKVSELASTVEHMTLIMTDLSAKLQTACVSTSSYPKAKDLATGLRQPTDPRSSDSWQAGATSWGRREGMIWSGAVGKDRLEGEGGFTGEEADDILKQVENQWSAEGENPLGFGTSARNRQEREEVLEGLMGTGYRGKYAESEVKLRKYNF</sequence>
<keyword evidence="1" id="KW-0175">Coiled coil</keyword>
<evidence type="ECO:0000256" key="1">
    <source>
        <dbReference type="SAM" id="Coils"/>
    </source>
</evidence>
<name>A0ABY3P9H2_9MONO</name>
<feature type="coiled-coil region" evidence="1">
    <location>
        <begin position="386"/>
        <end position="413"/>
    </location>
</feature>
<evidence type="ECO:0000313" key="3">
    <source>
        <dbReference type="EMBL" id="UCU83237.1"/>
    </source>
</evidence>
<feature type="compositionally biased region" description="Polar residues" evidence="2">
    <location>
        <begin position="453"/>
        <end position="463"/>
    </location>
</feature>
<evidence type="ECO:0008006" key="5">
    <source>
        <dbReference type="Google" id="ProtNLM"/>
    </source>
</evidence>
<reference evidence="3 4" key="1">
    <citation type="submission" date="2020-10" db="EMBL/GenBank/DDBJ databases">
        <authorList>
            <person name="Melanie H.M."/>
            <person name="Koch M.C."/>
            <person name="Rupp M."/>
            <person name="Schmidt-Posthaus H."/>
            <person name="Seuberlich T."/>
        </authorList>
    </citation>
    <scope>NUCLEOTIDE SEQUENCE [LARGE SCALE GENOMIC DNA]</scope>
    <source>
        <strain evidence="3 4">CH17</strain>
    </source>
</reference>
<protein>
    <recommendedName>
        <fullName evidence="5">Phosphoprotein</fullName>
    </recommendedName>
</protein>
<organism evidence="3 4">
    <name type="scientific">Kander virus</name>
    <dbReference type="NCBI Taxonomy" id="2883639"/>
    <lineage>
        <taxon>Viruses</taxon>
        <taxon>Riboviria</taxon>
        <taxon>Orthornavirae</taxon>
        <taxon>Negarnaviricota</taxon>
        <taxon>Haploviricotina</taxon>
        <taxon>Monjiviricetes</taxon>
        <taxon>Mononegavirales</taxon>
        <taxon>Filoviridae</taxon>
        <taxon>Thamnovirus</taxon>
        <taxon>Thamnovirus kanderense</taxon>
    </lineage>
</organism>
<dbReference type="RefSeq" id="YP_010800906.1">
    <property type="nucleotide sequence ID" value="NC_076916.1"/>
</dbReference>
<feature type="region of interest" description="Disordered" evidence="2">
    <location>
        <begin position="444"/>
        <end position="463"/>
    </location>
</feature>
<dbReference type="EMBL" id="MW093492">
    <property type="protein sequence ID" value="UCU83237.1"/>
    <property type="molecule type" value="Viral_cRNA"/>
</dbReference>
<accession>A0ABY3P9H2</accession>